<dbReference type="Proteomes" id="UP000524450">
    <property type="component" value="Unassembled WGS sequence"/>
</dbReference>
<evidence type="ECO:0000259" key="2">
    <source>
        <dbReference type="SMART" id="SM00014"/>
    </source>
</evidence>
<feature type="transmembrane region" description="Helical" evidence="1">
    <location>
        <begin position="123"/>
        <end position="143"/>
    </location>
</feature>
<dbReference type="OrthoDB" id="9801622at2"/>
<dbReference type="GO" id="GO:0050380">
    <property type="term" value="F:undecaprenyl-diphosphatase activity"/>
    <property type="evidence" value="ECO:0007669"/>
    <property type="project" value="UniProtKB-EC"/>
</dbReference>
<dbReference type="Proteomes" id="UP000281118">
    <property type="component" value="Unassembled WGS sequence"/>
</dbReference>
<dbReference type="AlphaFoldDB" id="A0A3S0XFW0"/>
<comment type="caution">
    <text evidence="4">The sequence shown here is derived from an EMBL/GenBank/DDBJ whole genome shotgun (WGS) entry which is preliminary data.</text>
</comment>
<reference evidence="3 6" key="2">
    <citation type="submission" date="2020-08" db="EMBL/GenBank/DDBJ databases">
        <title>Genomic Encyclopedia of Type Strains, Phase IV (KMG-V): Genome sequencing to study the core and pangenomes of soil and plant-associated prokaryotes.</title>
        <authorList>
            <person name="Whitman W."/>
        </authorList>
    </citation>
    <scope>NUCLEOTIDE SEQUENCE [LARGE SCALE GENOMIC DNA]</scope>
    <source>
        <strain evidence="3 6">34/80</strain>
    </source>
</reference>
<dbReference type="InterPro" id="IPR036938">
    <property type="entry name" value="PAP2/HPO_sf"/>
</dbReference>
<keyword evidence="1" id="KW-0472">Membrane</keyword>
<reference evidence="4 5" key="1">
    <citation type="submission" date="2018-12" db="EMBL/GenBank/DDBJ databases">
        <title>The genome sequences of Variovorax guangxiensis DSM 27352.</title>
        <authorList>
            <person name="Gao J."/>
            <person name="Sun J."/>
        </authorList>
    </citation>
    <scope>NUCLEOTIDE SEQUENCE [LARGE SCALE GENOMIC DNA]</scope>
    <source>
        <strain evidence="4 5">DSM 27352</strain>
    </source>
</reference>
<dbReference type="SMART" id="SM00014">
    <property type="entry name" value="acidPPc"/>
    <property type="match status" value="1"/>
</dbReference>
<dbReference type="SUPFAM" id="SSF48317">
    <property type="entry name" value="Acid phosphatase/Vanadium-dependent haloperoxidase"/>
    <property type="match status" value="1"/>
</dbReference>
<feature type="domain" description="Phosphatidic acid phosphatase type 2/haloperoxidase" evidence="2">
    <location>
        <begin position="54"/>
        <end position="164"/>
    </location>
</feature>
<evidence type="ECO:0000313" key="4">
    <source>
        <dbReference type="EMBL" id="RUR68946.1"/>
    </source>
</evidence>
<proteinExistence type="predicted"/>
<dbReference type="RefSeq" id="WP_126023072.1">
    <property type="nucleotide sequence ID" value="NZ_JACIFZ010000001.1"/>
</dbReference>
<keyword evidence="3" id="KW-0378">Hydrolase</keyword>
<dbReference type="EMBL" id="JACIFZ010000001">
    <property type="protein sequence ID" value="MBB4219885.1"/>
    <property type="molecule type" value="Genomic_DNA"/>
</dbReference>
<evidence type="ECO:0000256" key="1">
    <source>
        <dbReference type="SAM" id="Phobius"/>
    </source>
</evidence>
<dbReference type="EMBL" id="RXFT01000007">
    <property type="protein sequence ID" value="RUR68946.1"/>
    <property type="molecule type" value="Genomic_DNA"/>
</dbReference>
<feature type="transmembrane region" description="Helical" evidence="1">
    <location>
        <begin position="20"/>
        <end position="46"/>
    </location>
</feature>
<dbReference type="PANTHER" id="PTHR14969:SF13">
    <property type="entry name" value="AT30094P"/>
    <property type="match status" value="1"/>
</dbReference>
<evidence type="ECO:0000313" key="6">
    <source>
        <dbReference type="Proteomes" id="UP000524450"/>
    </source>
</evidence>
<feature type="transmembrane region" description="Helical" evidence="1">
    <location>
        <begin position="149"/>
        <end position="170"/>
    </location>
</feature>
<organism evidence="4 5">
    <name type="scientific">Variovorax guangxiensis</name>
    <dbReference type="NCBI Taxonomy" id="1775474"/>
    <lineage>
        <taxon>Bacteria</taxon>
        <taxon>Pseudomonadati</taxon>
        <taxon>Pseudomonadota</taxon>
        <taxon>Betaproteobacteria</taxon>
        <taxon>Burkholderiales</taxon>
        <taxon>Comamonadaceae</taxon>
        <taxon>Variovorax</taxon>
    </lineage>
</organism>
<keyword evidence="1" id="KW-0812">Transmembrane</keyword>
<name>A0A3S0XFW0_9BURK</name>
<gene>
    <name evidence="4" type="ORF">EJP67_17960</name>
    <name evidence="3" type="ORF">GGD71_000632</name>
</gene>
<dbReference type="EC" id="3.6.1.27" evidence="3"/>
<accession>A0A3S0XFW0</accession>
<protein>
    <submittedName>
        <fullName evidence="4">Phosphatase PAP2 family protein</fullName>
    </submittedName>
    <submittedName>
        <fullName evidence="3">Undecaprenyl-diphosphatase</fullName>
        <ecNumber evidence="3">3.6.1.27</ecNumber>
    </submittedName>
</protein>
<feature type="transmembrane region" description="Helical" evidence="1">
    <location>
        <begin position="97"/>
        <end position="116"/>
    </location>
</feature>
<evidence type="ECO:0000313" key="5">
    <source>
        <dbReference type="Proteomes" id="UP000281118"/>
    </source>
</evidence>
<evidence type="ECO:0000313" key="3">
    <source>
        <dbReference type="EMBL" id="MBB4219885.1"/>
    </source>
</evidence>
<feature type="transmembrane region" description="Helical" evidence="1">
    <location>
        <begin position="53"/>
        <end position="77"/>
    </location>
</feature>
<dbReference type="PANTHER" id="PTHR14969">
    <property type="entry name" value="SPHINGOSINE-1-PHOSPHATE PHOSPHOHYDROLASE"/>
    <property type="match status" value="1"/>
</dbReference>
<dbReference type="Gene3D" id="1.20.144.10">
    <property type="entry name" value="Phosphatidic acid phosphatase type 2/haloperoxidase"/>
    <property type="match status" value="1"/>
</dbReference>
<sequence>MNALNITLFQWLTAGSQPTPWVLSFASAFALWGSWLCAGVLVFALWRHRAERAYLFIVAAFSGLASMASHAIALALNTPRPFVLGLAPAYIEHAGRGSLPSTHATVMFMVALAFLLRPGLRRLGVPLLALAAVTGWARVYVGVHFPIDIVAGMLLGGAIAGLLALAQLLVHRFVSFPASPVGRTRDDTPAAASFWRHP</sequence>
<dbReference type="Pfam" id="PF01569">
    <property type="entry name" value="PAP2"/>
    <property type="match status" value="1"/>
</dbReference>
<keyword evidence="1" id="KW-1133">Transmembrane helix</keyword>
<dbReference type="InterPro" id="IPR000326">
    <property type="entry name" value="PAP2/HPO"/>
</dbReference>